<evidence type="ECO:0000313" key="1">
    <source>
        <dbReference type="EMBL" id="ONI38387.1"/>
    </source>
</evidence>
<proteinExistence type="predicted"/>
<keyword evidence="2" id="KW-1185">Reference proteome</keyword>
<sequence length="392" mass="45539">MMYNFTAVVDRKNTGAMKTDTQAIKEMLNLNCNFYDDTIFMWVADMDFACSKEIINAFHERTDKLIFGYTTQTKDYYDSIINWYGKRHNMKIEEDWITFSPGTVSAIRNCLRAFTSEGDGVIIQPPVYYPFEEQILETNRTILRNELVRDENNHYSIDFEDFEEKCKDPNAKMFIYCNPHNPIGQIWSKDDTSRLLEICEKNNVIMFSDEIHCDLIRKNESFVSALNLPHGDYVIVATAVNKTFNLAGLQITNLIIEDKNMREKLNAYTGKILISPFSMEATIAAYNQGEEWLKNVNDIIEENADYISQFIKDNLPRIKYNKPQGTYLIWLDFSDYKYRGQELLEKIAEEAHLILESGSMFGNVGEGFIRMNIATPTNTVKEAMERLYKVFG</sequence>
<protein>
    <submittedName>
        <fullName evidence="1">Aminotransferase</fullName>
    </submittedName>
</protein>
<gene>
    <name evidence="1" type="ORF">AN640_02630</name>
</gene>
<reference evidence="1" key="1">
    <citation type="submission" date="2016-08" db="EMBL/GenBank/DDBJ databases">
        <authorList>
            <person name="Ngugi D.K."/>
            <person name="Miyake S."/>
            <person name="Stingl U."/>
        </authorList>
    </citation>
    <scope>NUCLEOTIDE SEQUENCE</scope>
    <source>
        <strain evidence="1">SCG-D08WGA-EpuloA1</strain>
    </source>
</reference>
<evidence type="ECO:0000313" key="2">
    <source>
        <dbReference type="Proteomes" id="UP000188637"/>
    </source>
</evidence>
<keyword evidence="1" id="KW-0032">Aminotransferase</keyword>
<name>A0ACC8X8T7_9FIRM</name>
<comment type="caution">
    <text evidence="1">The sequence shown here is derived from an EMBL/GenBank/DDBJ whole genome shotgun (WGS) entry which is preliminary data.</text>
</comment>
<dbReference type="Proteomes" id="UP000188637">
    <property type="component" value="Unassembled WGS sequence"/>
</dbReference>
<organism evidence="1 2">
    <name type="scientific">Candidatus Epulonipiscium fishelsonii</name>
    <dbReference type="NCBI Taxonomy" id="77094"/>
    <lineage>
        <taxon>Bacteria</taxon>
        <taxon>Bacillati</taxon>
        <taxon>Bacillota</taxon>
        <taxon>Clostridia</taxon>
        <taxon>Lachnospirales</taxon>
        <taxon>Lachnospiraceae</taxon>
        <taxon>Candidatus Epulonipiscium</taxon>
    </lineage>
</organism>
<accession>A0ACC8X8T7</accession>
<keyword evidence="1" id="KW-0808">Transferase</keyword>
<dbReference type="EMBL" id="LJHD01000292">
    <property type="protein sequence ID" value="ONI38387.1"/>
    <property type="molecule type" value="Genomic_DNA"/>
</dbReference>